<keyword evidence="2" id="KW-1185">Reference proteome</keyword>
<proteinExistence type="predicted"/>
<organism evidence="1 2">
    <name type="scientific">Puchong virus</name>
    <dbReference type="NCBI Taxonomy" id="1272955"/>
    <lineage>
        <taxon>Viruses</taxon>
        <taxon>Riboviria</taxon>
        <taxon>Orthornavirae</taxon>
        <taxon>Negarnaviricota</taxon>
        <taxon>Haploviricotina</taxon>
        <taxon>Monjiviricetes</taxon>
        <taxon>Mononegavirales</taxon>
        <taxon>Rhabdoviridae</taxon>
        <taxon>Alpharhabdovirinae</taxon>
        <taxon>Ephemerovirus</taxon>
        <taxon>Ephemerovirus puchong</taxon>
    </lineage>
</organism>
<dbReference type="GeneID" id="80535940"/>
<protein>
    <submittedName>
        <fullName evidence="1">Beta protein</fullName>
    </submittedName>
</protein>
<accession>A0A7D0N1L0</accession>
<reference evidence="2" key="1">
    <citation type="journal article" date="2020" name="Vet. Res.">
        <title>Hayes Yard virus: a novel ephemerovirus isolated from a bull with severe clinical signs of bovine ephemeral fever is most closely related to Puchong virus.</title>
        <authorList>
            <person name="Blasdell K.R."/>
            <person name="Davis S.S."/>
            <person name="Voysey R."/>
            <person name="Bulach D.M."/>
            <person name="Middleton D."/>
            <person name="Williams S."/>
            <person name="Harmsen M.B."/>
            <person name="Weir R.P."/>
            <person name="Crameri S."/>
            <person name="Walsh S.J."/>
            <person name="Peck G.R."/>
            <person name="Tesh R.B."/>
            <person name="Boyle D.B."/>
            <person name="Melville L.F."/>
            <person name="Walker P.J."/>
        </authorList>
    </citation>
    <scope>NUCLEOTIDE SEQUENCE [LARGE SCALE GENOMIC DNA]</scope>
</reference>
<dbReference type="RefSeq" id="YP_010797934.1">
    <property type="nucleotide sequence ID" value="NC_076260.1"/>
</dbReference>
<evidence type="ECO:0000313" key="1">
    <source>
        <dbReference type="EMBL" id="QEA08646.1"/>
    </source>
</evidence>
<evidence type="ECO:0000313" key="2">
    <source>
        <dbReference type="Proteomes" id="UP000676181"/>
    </source>
</evidence>
<dbReference type="EMBL" id="MH507505">
    <property type="protein sequence ID" value="QEA08646.1"/>
    <property type="molecule type" value="Genomic_RNA"/>
</dbReference>
<dbReference type="Proteomes" id="UP000676181">
    <property type="component" value="Segment"/>
</dbReference>
<name>A0A7D0N1L0_9RHAB</name>
<sequence length="146" mass="16559">MDFSRCKLSLQVMNFKALDLDRRALLGLLVVKSIKTLYRSNQMITRLSEILIPMATLNGEFIVRNDMKKGHWIFVGEAYSALDTMDLDGVRDRVTKIEKVLPLLINGEEYGAIDLSINVEVGTLSFIKRKGEGDLCEIPRKVRVLT</sequence>
<dbReference type="KEGG" id="vg:80535940"/>